<feature type="compositionally biased region" description="Basic and acidic residues" evidence="4">
    <location>
        <begin position="102"/>
        <end position="113"/>
    </location>
</feature>
<feature type="compositionally biased region" description="Basic residues" evidence="4">
    <location>
        <begin position="524"/>
        <end position="533"/>
    </location>
</feature>
<keyword evidence="3" id="KW-0539">Nucleus</keyword>
<evidence type="ECO:0000256" key="4">
    <source>
        <dbReference type="SAM" id="MobiDB-lite"/>
    </source>
</evidence>
<comment type="caution">
    <text evidence="7">The sequence shown here is derived from an EMBL/GenBank/DDBJ whole genome shotgun (WGS) entry which is preliminary data.</text>
</comment>
<evidence type="ECO:0000256" key="3">
    <source>
        <dbReference type="ARBA" id="ARBA00023242"/>
    </source>
</evidence>
<feature type="region of interest" description="Disordered" evidence="4">
    <location>
        <begin position="311"/>
        <end position="330"/>
    </location>
</feature>
<evidence type="ECO:0000256" key="1">
    <source>
        <dbReference type="ARBA" id="ARBA00004123"/>
    </source>
</evidence>
<dbReference type="GO" id="GO:0042273">
    <property type="term" value="P:ribosomal large subunit biogenesis"/>
    <property type="evidence" value="ECO:0007669"/>
    <property type="project" value="TreeGrafter"/>
</dbReference>
<feature type="domain" description="Ribosomal RNA-processing protein 14/surfeit locus protein 6 C-terminal" evidence="5">
    <location>
        <begin position="330"/>
        <end position="526"/>
    </location>
</feature>
<dbReference type="AlphaFoldDB" id="A0AAN7BZV3"/>
<dbReference type="InterPro" id="IPR029188">
    <property type="entry name" value="Rrp14_N"/>
</dbReference>
<dbReference type="PANTHER" id="PTHR14369:SF0">
    <property type="entry name" value="SURFEIT LOCUS PROTEIN 6"/>
    <property type="match status" value="1"/>
</dbReference>
<dbReference type="GO" id="GO:0042274">
    <property type="term" value="P:ribosomal small subunit biogenesis"/>
    <property type="evidence" value="ECO:0007669"/>
    <property type="project" value="TreeGrafter"/>
</dbReference>
<evidence type="ECO:0000313" key="8">
    <source>
        <dbReference type="Proteomes" id="UP001301958"/>
    </source>
</evidence>
<protein>
    <submittedName>
        <fullName evidence="7">Ribosomal RNA-processing protein 14</fullName>
    </submittedName>
</protein>
<feature type="compositionally biased region" description="Basic and acidic residues" evidence="4">
    <location>
        <begin position="159"/>
        <end position="183"/>
    </location>
</feature>
<feature type="compositionally biased region" description="Basic and acidic residues" evidence="4">
    <location>
        <begin position="343"/>
        <end position="364"/>
    </location>
</feature>
<feature type="compositionally biased region" description="Basic and acidic residues" evidence="4">
    <location>
        <begin position="503"/>
        <end position="523"/>
    </location>
</feature>
<dbReference type="Pfam" id="PF04935">
    <property type="entry name" value="SURF6"/>
    <property type="match status" value="1"/>
</dbReference>
<dbReference type="Proteomes" id="UP001301958">
    <property type="component" value="Unassembled WGS sequence"/>
</dbReference>
<proteinExistence type="inferred from homology"/>
<dbReference type="Pfam" id="PF15459">
    <property type="entry name" value="RRP14"/>
    <property type="match status" value="1"/>
</dbReference>
<evidence type="ECO:0000259" key="5">
    <source>
        <dbReference type="Pfam" id="PF04935"/>
    </source>
</evidence>
<feature type="region of interest" description="Disordered" evidence="4">
    <location>
        <begin position="343"/>
        <end position="434"/>
    </location>
</feature>
<dbReference type="InterPro" id="IPR029190">
    <property type="entry name" value="Rrp14/SURF6_C"/>
</dbReference>
<feature type="compositionally biased region" description="Basic and acidic residues" evidence="4">
    <location>
        <begin position="316"/>
        <end position="330"/>
    </location>
</feature>
<organism evidence="7 8">
    <name type="scientific">Podospora fimiseda</name>
    <dbReference type="NCBI Taxonomy" id="252190"/>
    <lineage>
        <taxon>Eukaryota</taxon>
        <taxon>Fungi</taxon>
        <taxon>Dikarya</taxon>
        <taxon>Ascomycota</taxon>
        <taxon>Pezizomycotina</taxon>
        <taxon>Sordariomycetes</taxon>
        <taxon>Sordariomycetidae</taxon>
        <taxon>Sordariales</taxon>
        <taxon>Podosporaceae</taxon>
        <taxon>Podospora</taxon>
    </lineage>
</organism>
<evidence type="ECO:0000313" key="7">
    <source>
        <dbReference type="EMBL" id="KAK4231968.1"/>
    </source>
</evidence>
<dbReference type="EMBL" id="MU865290">
    <property type="protein sequence ID" value="KAK4231968.1"/>
    <property type="molecule type" value="Genomic_DNA"/>
</dbReference>
<keyword evidence="8" id="KW-1185">Reference proteome</keyword>
<comment type="similarity">
    <text evidence="2">Belongs to the SURF6 family.</text>
</comment>
<accession>A0AAN7BZV3</accession>
<evidence type="ECO:0000259" key="6">
    <source>
        <dbReference type="Pfam" id="PF15459"/>
    </source>
</evidence>
<feature type="compositionally biased region" description="Acidic residues" evidence="4">
    <location>
        <begin position="83"/>
        <end position="101"/>
    </location>
</feature>
<reference evidence="7" key="2">
    <citation type="submission" date="2023-05" db="EMBL/GenBank/DDBJ databases">
        <authorList>
            <consortium name="Lawrence Berkeley National Laboratory"/>
            <person name="Steindorff A."/>
            <person name="Hensen N."/>
            <person name="Bonometti L."/>
            <person name="Westerberg I."/>
            <person name="Brannstrom I.O."/>
            <person name="Guillou S."/>
            <person name="Cros-Aarteil S."/>
            <person name="Calhoun S."/>
            <person name="Haridas S."/>
            <person name="Kuo A."/>
            <person name="Mondo S."/>
            <person name="Pangilinan J."/>
            <person name="Riley R."/>
            <person name="Labutti K."/>
            <person name="Andreopoulos B."/>
            <person name="Lipzen A."/>
            <person name="Chen C."/>
            <person name="Yanf M."/>
            <person name="Daum C."/>
            <person name="Ng V."/>
            <person name="Clum A."/>
            <person name="Ohm R."/>
            <person name="Martin F."/>
            <person name="Silar P."/>
            <person name="Natvig D."/>
            <person name="Lalanne C."/>
            <person name="Gautier V."/>
            <person name="Ament-Velasquez S.L."/>
            <person name="Kruys A."/>
            <person name="Hutchinson M.I."/>
            <person name="Powell A.J."/>
            <person name="Barry K."/>
            <person name="Miller A.N."/>
            <person name="Grigoriev I.V."/>
            <person name="Debuchy R."/>
            <person name="Gladieux P."/>
            <person name="Thoren M.H."/>
            <person name="Johannesson H."/>
        </authorList>
    </citation>
    <scope>NUCLEOTIDE SEQUENCE</scope>
    <source>
        <strain evidence="7">CBS 990.96</strain>
    </source>
</reference>
<name>A0AAN7BZV3_9PEZI</name>
<sequence>MADNELKDRLRDYTNSFNGLLSLIPAKMYYGEDTSDQWKKKKQTKEEARAAKRGKLDPDSELHKNAKEVLEERARNKRKAQELDADDDSDENSGDDEIDLPDIEKEKPREGLVVRKKVKGEDEESEEADEQEKEEAPAPKKQKVEEESTVEQTPNKKLSAKEQKEAKKSTKKQKKEEAKRLKMEAAAAIPSKKAAPAEKKEEQEKPEIKESTEVDNNSDRNDDDMAPIDVSGLVSQEDESSADSNSARDSPLFDTSAAPKTDGTEEAPASAATSLSSAVPPSEKPKYLKIPVDAATQAKLRARLDAKLGQFKQQRKAVDPEGKPVKTRTELIEARRIAELKRKEHKKEMRKLAKIEEEKKREETLASARNSPALSSLLAGGDDDKANNHFSFGRLAFNDGTTLSHDASYEKTPGSAKKKGPSDPKTALLKLENQKKRLAALDEEKRKDIEEKETWLAARKRAEGEKVVDNENLLKKALKRKEKAKKKSEKEWKDRAEGVTKAIYDRQKKREANLQKRKDDKMSKKLGGKKKKNSGVQTKSKSRPGFEGGFGRK</sequence>
<feature type="compositionally biased region" description="Low complexity" evidence="4">
    <location>
        <begin position="267"/>
        <end position="281"/>
    </location>
</feature>
<feature type="domain" description="Ribosomal RNA-processing protein 14 N-terminal" evidence="6">
    <location>
        <begin position="9"/>
        <end position="59"/>
    </location>
</feature>
<feature type="region of interest" description="Disordered" evidence="4">
    <location>
        <begin position="32"/>
        <end position="287"/>
    </location>
</feature>
<dbReference type="GO" id="GO:0003677">
    <property type="term" value="F:DNA binding"/>
    <property type="evidence" value="ECO:0007669"/>
    <property type="project" value="TreeGrafter"/>
</dbReference>
<dbReference type="GO" id="GO:0003723">
    <property type="term" value="F:RNA binding"/>
    <property type="evidence" value="ECO:0007669"/>
    <property type="project" value="TreeGrafter"/>
</dbReference>
<feature type="compositionally biased region" description="Basic and acidic residues" evidence="4">
    <location>
        <begin position="134"/>
        <end position="146"/>
    </location>
</feature>
<feature type="compositionally biased region" description="Acidic residues" evidence="4">
    <location>
        <begin position="121"/>
        <end position="133"/>
    </location>
</feature>
<feature type="region of interest" description="Disordered" evidence="4">
    <location>
        <begin position="503"/>
        <end position="553"/>
    </location>
</feature>
<feature type="compositionally biased region" description="Basic and acidic residues" evidence="4">
    <location>
        <begin position="44"/>
        <end position="82"/>
    </location>
</feature>
<feature type="compositionally biased region" description="Basic and acidic residues" evidence="4">
    <location>
        <begin position="195"/>
        <end position="220"/>
    </location>
</feature>
<feature type="compositionally biased region" description="Low complexity" evidence="4">
    <location>
        <begin position="184"/>
        <end position="194"/>
    </location>
</feature>
<dbReference type="PANTHER" id="PTHR14369">
    <property type="entry name" value="SURFEIT LOCUS PROTEIN 6"/>
    <property type="match status" value="1"/>
</dbReference>
<gene>
    <name evidence="7" type="ORF">QBC38DRAFT_178742</name>
</gene>
<dbReference type="GO" id="GO:0005730">
    <property type="term" value="C:nucleolus"/>
    <property type="evidence" value="ECO:0007669"/>
    <property type="project" value="TreeGrafter"/>
</dbReference>
<reference evidence="7" key="1">
    <citation type="journal article" date="2023" name="Mol. Phylogenet. Evol.">
        <title>Genome-scale phylogeny and comparative genomics of the fungal order Sordariales.</title>
        <authorList>
            <person name="Hensen N."/>
            <person name="Bonometti L."/>
            <person name="Westerberg I."/>
            <person name="Brannstrom I.O."/>
            <person name="Guillou S."/>
            <person name="Cros-Aarteil S."/>
            <person name="Calhoun S."/>
            <person name="Haridas S."/>
            <person name="Kuo A."/>
            <person name="Mondo S."/>
            <person name="Pangilinan J."/>
            <person name="Riley R."/>
            <person name="LaButti K."/>
            <person name="Andreopoulos B."/>
            <person name="Lipzen A."/>
            <person name="Chen C."/>
            <person name="Yan M."/>
            <person name="Daum C."/>
            <person name="Ng V."/>
            <person name="Clum A."/>
            <person name="Steindorff A."/>
            <person name="Ohm R.A."/>
            <person name="Martin F."/>
            <person name="Silar P."/>
            <person name="Natvig D.O."/>
            <person name="Lalanne C."/>
            <person name="Gautier V."/>
            <person name="Ament-Velasquez S.L."/>
            <person name="Kruys A."/>
            <person name="Hutchinson M.I."/>
            <person name="Powell A.J."/>
            <person name="Barry K."/>
            <person name="Miller A.N."/>
            <person name="Grigoriev I.V."/>
            <person name="Debuchy R."/>
            <person name="Gladieux P."/>
            <person name="Hiltunen Thoren M."/>
            <person name="Johannesson H."/>
        </authorList>
    </citation>
    <scope>NUCLEOTIDE SEQUENCE</scope>
    <source>
        <strain evidence="7">CBS 990.96</strain>
    </source>
</reference>
<dbReference type="InterPro" id="IPR007019">
    <property type="entry name" value="SURF6"/>
</dbReference>
<comment type="subcellular location">
    <subcellularLocation>
        <location evidence="1">Nucleus</location>
    </subcellularLocation>
</comment>
<evidence type="ECO:0000256" key="2">
    <source>
        <dbReference type="ARBA" id="ARBA00005904"/>
    </source>
</evidence>